<sequence length="86" mass="9531">LIKKALQLNKGDRVCIHGNLGSYPMDLANKVWLQCVVARSICLYHNPPDAEDHEEQLSHEDEAKTYTSSPKASWDSGFESPKGSSS</sequence>
<evidence type="ECO:0000256" key="1">
    <source>
        <dbReference type="SAM" id="MobiDB-lite"/>
    </source>
</evidence>
<name>A0A183A3M8_9TREM</name>
<accession>A0A183A3M8</accession>
<feature type="region of interest" description="Disordered" evidence="1">
    <location>
        <begin position="49"/>
        <end position="86"/>
    </location>
</feature>
<reference evidence="2" key="1">
    <citation type="submission" date="2016-06" db="UniProtKB">
        <authorList>
            <consortium name="WormBaseParasite"/>
        </authorList>
    </citation>
    <scope>IDENTIFICATION</scope>
</reference>
<dbReference type="AlphaFoldDB" id="A0A183A3M8"/>
<dbReference type="WBParaSite" id="ECPE_0000156301-mRNA-1">
    <property type="protein sequence ID" value="ECPE_0000156301-mRNA-1"/>
    <property type="gene ID" value="ECPE_0000156301"/>
</dbReference>
<evidence type="ECO:0000313" key="2">
    <source>
        <dbReference type="WBParaSite" id="ECPE_0000156301-mRNA-1"/>
    </source>
</evidence>
<protein>
    <submittedName>
        <fullName evidence="2">Pecanex-like protein</fullName>
    </submittedName>
</protein>
<organism evidence="2">
    <name type="scientific">Echinostoma caproni</name>
    <dbReference type="NCBI Taxonomy" id="27848"/>
    <lineage>
        <taxon>Eukaryota</taxon>
        <taxon>Metazoa</taxon>
        <taxon>Spiralia</taxon>
        <taxon>Lophotrochozoa</taxon>
        <taxon>Platyhelminthes</taxon>
        <taxon>Trematoda</taxon>
        <taxon>Digenea</taxon>
        <taxon>Plagiorchiida</taxon>
        <taxon>Echinostomata</taxon>
        <taxon>Echinostomatoidea</taxon>
        <taxon>Echinostomatidae</taxon>
        <taxon>Echinostoma</taxon>
    </lineage>
</organism>
<proteinExistence type="predicted"/>
<feature type="compositionally biased region" description="Basic and acidic residues" evidence="1">
    <location>
        <begin position="55"/>
        <end position="64"/>
    </location>
</feature>